<evidence type="ECO:0000313" key="2">
    <source>
        <dbReference type="Proteomes" id="UP000095287"/>
    </source>
</evidence>
<dbReference type="Proteomes" id="UP000095287">
    <property type="component" value="Unplaced"/>
</dbReference>
<keyword evidence="2" id="KW-1185">Reference proteome</keyword>
<protein>
    <submittedName>
        <fullName evidence="3">Uncharacterized protein</fullName>
    </submittedName>
</protein>
<reference evidence="3" key="1">
    <citation type="submission" date="2016-11" db="UniProtKB">
        <authorList>
            <consortium name="WormBaseParasite"/>
        </authorList>
    </citation>
    <scope>IDENTIFICATION</scope>
</reference>
<evidence type="ECO:0000313" key="3">
    <source>
        <dbReference type="WBParaSite" id="L893_g11929.t1"/>
    </source>
</evidence>
<accession>A0A1I7Y2G7</accession>
<feature type="compositionally biased region" description="Low complexity" evidence="1">
    <location>
        <begin position="25"/>
        <end position="36"/>
    </location>
</feature>
<organism evidence="2 3">
    <name type="scientific">Steinernema glaseri</name>
    <dbReference type="NCBI Taxonomy" id="37863"/>
    <lineage>
        <taxon>Eukaryota</taxon>
        <taxon>Metazoa</taxon>
        <taxon>Ecdysozoa</taxon>
        <taxon>Nematoda</taxon>
        <taxon>Chromadorea</taxon>
        <taxon>Rhabditida</taxon>
        <taxon>Tylenchina</taxon>
        <taxon>Panagrolaimomorpha</taxon>
        <taxon>Strongyloidoidea</taxon>
        <taxon>Steinernematidae</taxon>
        <taxon>Steinernema</taxon>
    </lineage>
</organism>
<name>A0A1I7Y2G7_9BILA</name>
<dbReference type="WBParaSite" id="L893_g11929.t1">
    <property type="protein sequence ID" value="L893_g11929.t1"/>
    <property type="gene ID" value="L893_g11929"/>
</dbReference>
<dbReference type="AlphaFoldDB" id="A0A1I7Y2G7"/>
<proteinExistence type="predicted"/>
<evidence type="ECO:0000256" key="1">
    <source>
        <dbReference type="SAM" id="MobiDB-lite"/>
    </source>
</evidence>
<feature type="region of interest" description="Disordered" evidence="1">
    <location>
        <begin position="25"/>
        <end position="75"/>
    </location>
</feature>
<sequence length="75" mass="8033">MSYSVPSSKDGMAFSSMMPNSIAFSPATTTSSSFPDDNSDEAANVERFGNLRSPAPKPTDSPFKDREGMLSAFCK</sequence>